<evidence type="ECO:0000256" key="1">
    <source>
        <dbReference type="SAM" id="Phobius"/>
    </source>
</evidence>
<dbReference type="Proteomes" id="UP000269374">
    <property type="component" value="Chromosome"/>
</dbReference>
<feature type="transmembrane region" description="Helical" evidence="1">
    <location>
        <begin position="12"/>
        <end position="30"/>
    </location>
</feature>
<keyword evidence="1" id="KW-0472">Membrane</keyword>
<feature type="transmembrane region" description="Helical" evidence="1">
    <location>
        <begin position="145"/>
        <end position="166"/>
    </location>
</feature>
<protein>
    <recommendedName>
        <fullName evidence="4">DUF3159 domain-containing protein</fullName>
    </recommendedName>
</protein>
<proteinExistence type="predicted"/>
<feature type="transmembrane region" description="Helical" evidence="1">
    <location>
        <begin position="172"/>
        <end position="195"/>
    </location>
</feature>
<evidence type="ECO:0000313" key="2">
    <source>
        <dbReference type="EMBL" id="AYG00066.1"/>
    </source>
</evidence>
<gene>
    <name evidence="2" type="ORF">D7I46_02555</name>
</gene>
<organism evidence="2 3">
    <name type="scientific">Lactococcus allomyrinae</name>
    <dbReference type="NCBI Taxonomy" id="2419773"/>
    <lineage>
        <taxon>Bacteria</taxon>
        <taxon>Bacillati</taxon>
        <taxon>Bacillota</taxon>
        <taxon>Bacilli</taxon>
        <taxon>Lactobacillales</taxon>
        <taxon>Streptococcaceae</taxon>
        <taxon>Lactococcus</taxon>
    </lineage>
</organism>
<keyword evidence="3" id="KW-1185">Reference proteome</keyword>
<feature type="transmembrane region" description="Helical" evidence="1">
    <location>
        <begin position="89"/>
        <end position="112"/>
    </location>
</feature>
<evidence type="ECO:0000313" key="3">
    <source>
        <dbReference type="Proteomes" id="UP000269374"/>
    </source>
</evidence>
<name>A0A387BG03_9LACT</name>
<dbReference type="EMBL" id="CP032627">
    <property type="protein sequence ID" value="AYG00066.1"/>
    <property type="molecule type" value="Genomic_DNA"/>
</dbReference>
<dbReference type="NCBIfam" id="NF041646">
    <property type="entry name" value="VC0807_fam"/>
    <property type="match status" value="1"/>
</dbReference>
<dbReference type="AlphaFoldDB" id="A0A387BG03"/>
<sequence length="205" mass="22763">MLPKIKAFIQPKMLVGILINWIIPIILVALLKMLHFSDASALLLSALIPVIYTLEESIRKHKLDPMGSISVIAFAISLLVAFFSHGNGLLIKIFVPSIYLIIGLILIGSFLVKKPFLMKLITKANRTLATRAHAHPEWVKRIDTLGTLIFGVILVVHSALQIWLAFNTSTVTYVWGGRLLTLATMVICGLAAFITMRHNKRTLSK</sequence>
<keyword evidence="1" id="KW-1133">Transmembrane helix</keyword>
<reference evidence="2 3" key="1">
    <citation type="submission" date="2018-09" db="EMBL/GenBank/DDBJ databases">
        <title>Genome sequencing of strain 1JSPR-7.</title>
        <authorList>
            <person name="Heo J."/>
            <person name="Kim S.-J."/>
            <person name="Kwon S.-W."/>
        </authorList>
    </citation>
    <scope>NUCLEOTIDE SEQUENCE [LARGE SCALE GENOMIC DNA]</scope>
    <source>
        <strain evidence="2 3">1JSPR-7</strain>
    </source>
</reference>
<keyword evidence="1" id="KW-0812">Transmembrane</keyword>
<dbReference type="KEGG" id="lact:D7I46_02555"/>
<dbReference type="RefSeq" id="WP_120771454.1">
    <property type="nucleotide sequence ID" value="NZ_CP032627.1"/>
</dbReference>
<evidence type="ECO:0008006" key="4">
    <source>
        <dbReference type="Google" id="ProtNLM"/>
    </source>
</evidence>
<feature type="transmembrane region" description="Helical" evidence="1">
    <location>
        <begin position="66"/>
        <end position="83"/>
    </location>
</feature>
<accession>A0A387BG03</accession>